<accession>A0A6J6G9W1</accession>
<proteinExistence type="predicted"/>
<gene>
    <name evidence="2" type="ORF">UFOPK1808_00526</name>
</gene>
<feature type="region of interest" description="Disordered" evidence="1">
    <location>
        <begin position="194"/>
        <end position="236"/>
    </location>
</feature>
<reference evidence="2" key="1">
    <citation type="submission" date="2020-05" db="EMBL/GenBank/DDBJ databases">
        <authorList>
            <person name="Chiriac C."/>
            <person name="Salcher M."/>
            <person name="Ghai R."/>
            <person name="Kavagutti S V."/>
        </authorList>
    </citation>
    <scope>NUCLEOTIDE SEQUENCE</scope>
</reference>
<protein>
    <submittedName>
        <fullName evidence="2">Unannotated protein</fullName>
    </submittedName>
</protein>
<dbReference type="AlphaFoldDB" id="A0A6J6G9W1"/>
<evidence type="ECO:0000256" key="1">
    <source>
        <dbReference type="SAM" id="MobiDB-lite"/>
    </source>
</evidence>
<sequence>MNSSCDNASSSWFECGVDNTGLPATVSMPRIWFSPGVSISSPITATGYSPNTSALLLTRLRPRAMAKPFPLPPVPRVVAPPVAGVVNIEPPRLSILPEITLIASMSHALVVPNSTVFTPIRPYTAAVGAPASSRAILVMVSADTPVATATRCGANGATAASNSARPFNRDAMRGSIFTNFSANITCARAAKNKPSVPGRIDTHSSAASTDLVRRGSTTTIFPPRSRMRSIRPGKSGAVHKLPLDAYGFAPSMSK</sequence>
<name>A0A6J6G9W1_9ZZZZ</name>
<dbReference type="EMBL" id="CAEZUL010000042">
    <property type="protein sequence ID" value="CAB4597320.1"/>
    <property type="molecule type" value="Genomic_DNA"/>
</dbReference>
<organism evidence="2">
    <name type="scientific">freshwater metagenome</name>
    <dbReference type="NCBI Taxonomy" id="449393"/>
    <lineage>
        <taxon>unclassified sequences</taxon>
        <taxon>metagenomes</taxon>
        <taxon>ecological metagenomes</taxon>
    </lineage>
</organism>
<evidence type="ECO:0000313" key="2">
    <source>
        <dbReference type="EMBL" id="CAB4597320.1"/>
    </source>
</evidence>